<feature type="transmembrane region" description="Helical" evidence="1">
    <location>
        <begin position="103"/>
        <end position="123"/>
    </location>
</feature>
<evidence type="ECO:0000313" key="3">
    <source>
        <dbReference type="EMBL" id="CAL6044825.1"/>
    </source>
</evidence>
<evidence type="ECO:0000256" key="1">
    <source>
        <dbReference type="SAM" id="Phobius"/>
    </source>
</evidence>
<keyword evidence="1" id="KW-0812">Transmembrane</keyword>
<dbReference type="Proteomes" id="UP001642409">
    <property type="component" value="Unassembled WGS sequence"/>
</dbReference>
<comment type="caution">
    <text evidence="2">The sequence shown here is derived from an EMBL/GenBank/DDBJ whole genome shotgun (WGS) entry which is preliminary data.</text>
</comment>
<accession>A0AA86RVC7</accession>
<dbReference type="EMBL" id="CATOUU010001119">
    <property type="protein sequence ID" value="CAI9973265.1"/>
    <property type="molecule type" value="Genomic_DNA"/>
</dbReference>
<evidence type="ECO:0000313" key="2">
    <source>
        <dbReference type="EMBL" id="CAI9973265.1"/>
    </source>
</evidence>
<evidence type="ECO:0000313" key="4">
    <source>
        <dbReference type="Proteomes" id="UP001642409"/>
    </source>
</evidence>
<reference evidence="2" key="1">
    <citation type="submission" date="2023-06" db="EMBL/GenBank/DDBJ databases">
        <authorList>
            <person name="Kurt Z."/>
        </authorList>
    </citation>
    <scope>NUCLEOTIDE SEQUENCE</scope>
</reference>
<name>A0AA86RVC7_9EUKA</name>
<dbReference type="EMBL" id="CAXDID020000161">
    <property type="protein sequence ID" value="CAL6044825.1"/>
    <property type="molecule type" value="Genomic_DNA"/>
</dbReference>
<dbReference type="AlphaFoldDB" id="A0AA86RVC7"/>
<sequence length="124" mass="15063">MKDKFLKLILLCINQDNTQIDHKTKNDLSMIFFAVQLNKQYLSNNQKTKIQITVERLKILGLLTSIIEYYYHLKARLDRDECCWYLIDHWFRKERKCDGQRKWVTSIDVIYGVMFIFVEVMLFM</sequence>
<keyword evidence="1" id="KW-1133">Transmembrane helix</keyword>
<proteinExistence type="predicted"/>
<keyword evidence="1" id="KW-0472">Membrane</keyword>
<keyword evidence="4" id="KW-1185">Reference proteome</keyword>
<organism evidence="2">
    <name type="scientific">Hexamita inflata</name>
    <dbReference type="NCBI Taxonomy" id="28002"/>
    <lineage>
        <taxon>Eukaryota</taxon>
        <taxon>Metamonada</taxon>
        <taxon>Diplomonadida</taxon>
        <taxon>Hexamitidae</taxon>
        <taxon>Hexamitinae</taxon>
        <taxon>Hexamita</taxon>
    </lineage>
</organism>
<gene>
    <name evidence="3" type="ORF">HINF_LOCUS40746</name>
    <name evidence="2" type="ORF">HINF_LOCUS60910</name>
</gene>
<reference evidence="3 4" key="2">
    <citation type="submission" date="2024-07" db="EMBL/GenBank/DDBJ databases">
        <authorList>
            <person name="Akdeniz Z."/>
        </authorList>
    </citation>
    <scope>NUCLEOTIDE SEQUENCE [LARGE SCALE GENOMIC DNA]</scope>
</reference>
<protein>
    <submittedName>
        <fullName evidence="3">Hypothetical_protein</fullName>
    </submittedName>
</protein>